<feature type="region of interest" description="Disordered" evidence="1">
    <location>
        <begin position="685"/>
        <end position="706"/>
    </location>
</feature>
<accession>A0A9W8HWF5</accession>
<evidence type="ECO:0000256" key="1">
    <source>
        <dbReference type="SAM" id="MobiDB-lite"/>
    </source>
</evidence>
<feature type="compositionally biased region" description="Polar residues" evidence="1">
    <location>
        <begin position="193"/>
        <end position="208"/>
    </location>
</feature>
<evidence type="ECO:0000313" key="2">
    <source>
        <dbReference type="EMBL" id="KAJ2799806.1"/>
    </source>
</evidence>
<dbReference type="Proteomes" id="UP001140094">
    <property type="component" value="Unassembled WGS sequence"/>
</dbReference>
<dbReference type="AlphaFoldDB" id="A0A9W8HWF5"/>
<name>A0A9W8HWF5_9FUNG</name>
<organism evidence="2 3">
    <name type="scientific">Coemansia guatemalensis</name>
    <dbReference type="NCBI Taxonomy" id="2761395"/>
    <lineage>
        <taxon>Eukaryota</taxon>
        <taxon>Fungi</taxon>
        <taxon>Fungi incertae sedis</taxon>
        <taxon>Zoopagomycota</taxon>
        <taxon>Kickxellomycotina</taxon>
        <taxon>Kickxellomycetes</taxon>
        <taxon>Kickxellales</taxon>
        <taxon>Kickxellaceae</taxon>
        <taxon>Coemansia</taxon>
    </lineage>
</organism>
<feature type="region of interest" description="Disordered" evidence="1">
    <location>
        <begin position="192"/>
        <end position="328"/>
    </location>
</feature>
<feature type="compositionally biased region" description="Acidic residues" evidence="1">
    <location>
        <begin position="747"/>
        <end position="761"/>
    </location>
</feature>
<evidence type="ECO:0000313" key="3">
    <source>
        <dbReference type="Proteomes" id="UP001140094"/>
    </source>
</evidence>
<feature type="region of interest" description="Disordered" evidence="1">
    <location>
        <begin position="385"/>
        <end position="523"/>
    </location>
</feature>
<proteinExistence type="predicted"/>
<feature type="compositionally biased region" description="Low complexity" evidence="1">
    <location>
        <begin position="312"/>
        <end position="327"/>
    </location>
</feature>
<gene>
    <name evidence="2" type="ORF">H4R20_004290</name>
</gene>
<feature type="compositionally biased region" description="Polar residues" evidence="1">
    <location>
        <begin position="423"/>
        <end position="435"/>
    </location>
</feature>
<feature type="compositionally biased region" description="Low complexity" evidence="1">
    <location>
        <begin position="256"/>
        <end position="268"/>
    </location>
</feature>
<sequence>MTDFDSTKRQRTNDGSAKDAYSAGPSQSPTAVAAAELREALPMTVAAATSTADSVAAAAVAVKTAVAAGDDSATRDLLERLLVSQERLTSDVAQLQATVESMLGVMHEALPEYRDYLHMHTVYNQQLPAASIAAAEQRSLGGRVHSPSRKLGAVPPTLANIVSPHSQAYETPPPNAAPARCINAEVHSRRSPLVSQSVTSESPKSQFQHIGERARAASSGDPALNIVDRSSSSMARLSLQRHRMPEHHAGAQGPTGYPYAASPSSNPASGGGSGPQGPLLSPTTLPPPAGMLQHTAAQGHSASRMRSPVTMSTSSQSLAYQQQQQPQAHVYPLPAPLSASSALPPVRHLSTHHHGEYRQGIQHQLPRIAHPAHSQYNPLALPASPRRMHQHQAHAEQPVSLPPIMYPPAAARLHEGEQYPRNPGTQQAAAGTSSYAPAPSFTPSMGVDSAPSKPSPSHGYAALSQQTYTGPSTPGSGGMAETPTRPGAGVSGSRSHHYATTPTTGRSFSAMSGGAQATTSQQKVEKNRFQANIRSFVDQYFAIDSNMHWDYQQSFKAPRNAEATRQIAEAFHTAHGGSFERIEHGLSVYFSSLKAKNRTTVDKAMLKQQRDRRRARRIKKAAGRRKVFDPTQYPFLPPDINAQLCFVPMAMSPEHTDDDSEVKVGTLPWRSDIFTRLFHHLDTLRPKRTPRPTHPRLSGGSIPAPDVPEFMIDPAFVAVDRAPHDPALEKDPSVDYDQDPADRHIDPEEDVEMGSSDDDGV</sequence>
<feature type="compositionally biased region" description="Polar residues" evidence="1">
    <location>
        <begin position="498"/>
        <end position="522"/>
    </location>
</feature>
<feature type="region of interest" description="Disordered" evidence="1">
    <location>
        <begin position="721"/>
        <end position="761"/>
    </location>
</feature>
<dbReference type="OrthoDB" id="5549305at2759"/>
<keyword evidence="3" id="KW-1185">Reference proteome</keyword>
<reference evidence="2" key="1">
    <citation type="submission" date="2022-07" db="EMBL/GenBank/DDBJ databases">
        <title>Phylogenomic reconstructions and comparative analyses of Kickxellomycotina fungi.</title>
        <authorList>
            <person name="Reynolds N.K."/>
            <person name="Stajich J.E."/>
            <person name="Barry K."/>
            <person name="Grigoriev I.V."/>
            <person name="Crous P."/>
            <person name="Smith M.E."/>
        </authorList>
    </citation>
    <scope>NUCLEOTIDE SEQUENCE</scope>
    <source>
        <strain evidence="2">NRRL 1565</strain>
    </source>
</reference>
<protein>
    <submittedName>
        <fullName evidence="2">Uncharacterized protein</fullName>
    </submittedName>
</protein>
<feature type="region of interest" description="Disordered" evidence="1">
    <location>
        <begin position="1"/>
        <end position="29"/>
    </location>
</feature>
<dbReference type="EMBL" id="JANBUO010001109">
    <property type="protein sequence ID" value="KAJ2799806.1"/>
    <property type="molecule type" value="Genomic_DNA"/>
</dbReference>
<feature type="compositionally biased region" description="Basic and acidic residues" evidence="1">
    <location>
        <begin position="1"/>
        <end position="12"/>
    </location>
</feature>
<comment type="caution">
    <text evidence="2">The sequence shown here is derived from an EMBL/GenBank/DDBJ whole genome shotgun (WGS) entry which is preliminary data.</text>
</comment>
<feature type="compositionally biased region" description="Basic and acidic residues" evidence="1">
    <location>
        <begin position="721"/>
        <end position="733"/>
    </location>
</feature>